<dbReference type="SUPFAM" id="SSF53335">
    <property type="entry name" value="S-adenosyl-L-methionine-dependent methyltransferases"/>
    <property type="match status" value="1"/>
</dbReference>
<organism evidence="2 3">
    <name type="scientific">Novosphingobium silvae</name>
    <dbReference type="NCBI Taxonomy" id="2692619"/>
    <lineage>
        <taxon>Bacteria</taxon>
        <taxon>Pseudomonadati</taxon>
        <taxon>Pseudomonadota</taxon>
        <taxon>Alphaproteobacteria</taxon>
        <taxon>Sphingomonadales</taxon>
        <taxon>Sphingomonadaceae</taxon>
        <taxon>Novosphingobium</taxon>
    </lineage>
</organism>
<accession>A0A7X4K7J2</accession>
<name>A0A7X4K7J2_9SPHN</name>
<evidence type="ECO:0000259" key="1">
    <source>
        <dbReference type="Pfam" id="PF13649"/>
    </source>
</evidence>
<dbReference type="CDD" id="cd02440">
    <property type="entry name" value="AdoMet_MTases"/>
    <property type="match status" value="1"/>
</dbReference>
<dbReference type="EMBL" id="WVTD01000006">
    <property type="protein sequence ID" value="MYL98200.1"/>
    <property type="molecule type" value="Genomic_DNA"/>
</dbReference>
<dbReference type="GO" id="GO:0008168">
    <property type="term" value="F:methyltransferase activity"/>
    <property type="evidence" value="ECO:0007669"/>
    <property type="project" value="UniProtKB-KW"/>
</dbReference>
<proteinExistence type="predicted"/>
<dbReference type="Gene3D" id="3.40.50.150">
    <property type="entry name" value="Vaccinia Virus protein VP39"/>
    <property type="match status" value="1"/>
</dbReference>
<feature type="domain" description="Methyltransferase" evidence="1">
    <location>
        <begin position="38"/>
        <end position="133"/>
    </location>
</feature>
<comment type="caution">
    <text evidence="2">The sequence shown here is derived from an EMBL/GenBank/DDBJ whole genome shotgun (WGS) entry which is preliminary data.</text>
</comment>
<dbReference type="InterPro" id="IPR029063">
    <property type="entry name" value="SAM-dependent_MTases_sf"/>
</dbReference>
<dbReference type="Pfam" id="PF13649">
    <property type="entry name" value="Methyltransf_25"/>
    <property type="match status" value="1"/>
</dbReference>
<dbReference type="PANTHER" id="PTHR43591">
    <property type="entry name" value="METHYLTRANSFERASE"/>
    <property type="match status" value="1"/>
</dbReference>
<protein>
    <submittedName>
        <fullName evidence="2">Methyltransferase domain-containing protein</fullName>
    </submittedName>
</protein>
<reference evidence="2 3" key="1">
    <citation type="submission" date="2019-12" db="EMBL/GenBank/DDBJ databases">
        <authorList>
            <person name="Feng G."/>
            <person name="Zhu H."/>
        </authorList>
    </citation>
    <scope>NUCLEOTIDE SEQUENCE [LARGE SCALE GENOMIC DNA]</scope>
    <source>
        <strain evidence="2 3">FGD1</strain>
    </source>
</reference>
<keyword evidence="2" id="KW-0808">Transferase</keyword>
<dbReference type="RefSeq" id="WP_160985876.1">
    <property type="nucleotide sequence ID" value="NZ_WVTD01000006.1"/>
</dbReference>
<dbReference type="Proteomes" id="UP000465810">
    <property type="component" value="Unassembled WGS sequence"/>
</dbReference>
<keyword evidence="3" id="KW-1185">Reference proteome</keyword>
<dbReference type="InterPro" id="IPR041698">
    <property type="entry name" value="Methyltransf_25"/>
</dbReference>
<dbReference type="AlphaFoldDB" id="A0A7X4K7J2"/>
<dbReference type="GO" id="GO:0032259">
    <property type="term" value="P:methylation"/>
    <property type="evidence" value="ECO:0007669"/>
    <property type="project" value="UniProtKB-KW"/>
</dbReference>
<sequence length="201" mass="22634">MDRIYRWQRPIYDLTRKYYLFGRDRLVDELDCRPGMAVLEIGCGTGRNLALVRRRWTGTRLHGLDISAEMLREARRKLGHSGTLALGDAAAFDPVQLFGRSGFERVMLSYAISMIPEWEAALHQAASTLSPGGSLHVVDFGDCAGLPRPLRALLKGWLSRFHVSPRLDLGEVAARVADELGLTLERRRGPLGYYQLVRLSR</sequence>
<evidence type="ECO:0000313" key="3">
    <source>
        <dbReference type="Proteomes" id="UP000465810"/>
    </source>
</evidence>
<keyword evidence="2" id="KW-0489">Methyltransferase</keyword>
<gene>
    <name evidence="2" type="ORF">GR702_10515</name>
</gene>
<evidence type="ECO:0000313" key="2">
    <source>
        <dbReference type="EMBL" id="MYL98200.1"/>
    </source>
</evidence>